<dbReference type="Proteomes" id="UP000464404">
    <property type="component" value="Segment"/>
</dbReference>
<reference evidence="1 2" key="1">
    <citation type="submission" date="2019-12" db="EMBL/GenBank/DDBJ databases">
        <authorList>
            <person name="Garlena R.A."/>
            <person name="Russell D.A."/>
            <person name="Pope W.H."/>
            <person name="Jacobs-Sera D."/>
            <person name="Hatfull G.F."/>
        </authorList>
    </citation>
    <scope>NUCLEOTIDE SEQUENCE [LARGE SCALE GENOMIC DNA]</scope>
</reference>
<proteinExistence type="predicted"/>
<evidence type="ECO:0000313" key="2">
    <source>
        <dbReference type="Proteomes" id="UP000464404"/>
    </source>
</evidence>
<gene>
    <name evidence="1" type="primary">57</name>
    <name evidence="1" type="ORF">PBI_IMVUBU_57</name>
</gene>
<accession>A0A6B9LDP8</accession>
<organism evidence="1 2">
    <name type="scientific">Mycobacterium phage Imvubu</name>
    <dbReference type="NCBI Taxonomy" id="2686233"/>
    <lineage>
        <taxon>Viruses</taxon>
        <taxon>Duplodnaviria</taxon>
        <taxon>Heunggongvirae</taxon>
        <taxon>Uroviricota</taxon>
        <taxon>Caudoviricetes</taxon>
        <taxon>Bclasvirinae</taxon>
        <taxon>Imvubuvirus</taxon>
        <taxon>Imvubuvirus imvubu</taxon>
    </lineage>
</organism>
<sequence>MSDHSLVFDPGTAGDSHRYDTDGLAWYWRGDIVADMDVTDLRALAMSDDWQDRVRAEHLRSRLRFVLPPGFPCIVEVFESPNLNRDPRSARVYQPAEHVWVKSPDLGMLTELLPEYQAMWDDYTQVMHPHWGEDSRRVFAVNHVDGVKANGVYRVGTHADDVLRCTANLHGMRLPQRLGGRQGVAR</sequence>
<dbReference type="GeneID" id="60321417"/>
<name>A0A6B9LDP8_9CAUD</name>
<dbReference type="RefSeq" id="YP_009950007.1">
    <property type="nucleotide sequence ID" value="NC_051586.1"/>
</dbReference>
<keyword evidence="2" id="KW-1185">Reference proteome</keyword>
<dbReference type="EMBL" id="MN813693">
    <property type="protein sequence ID" value="QHB37798.1"/>
    <property type="molecule type" value="Genomic_DNA"/>
</dbReference>
<evidence type="ECO:0000313" key="1">
    <source>
        <dbReference type="EMBL" id="QHB37798.1"/>
    </source>
</evidence>
<dbReference type="KEGG" id="vg:60321417"/>
<protein>
    <submittedName>
        <fullName evidence="1">Uncharacterized protein</fullName>
    </submittedName>
</protein>